<evidence type="ECO:0000259" key="1">
    <source>
        <dbReference type="Pfam" id="PF01814"/>
    </source>
</evidence>
<accession>A0A9P3PQ73</accession>
<gene>
    <name evidence="2" type="ORF">LshimejAT787_0705430</name>
</gene>
<dbReference type="EMBL" id="BRPK01000007">
    <property type="protein sequence ID" value="GLB40033.1"/>
    <property type="molecule type" value="Genomic_DNA"/>
</dbReference>
<reference evidence="2" key="1">
    <citation type="submission" date="2022-07" db="EMBL/GenBank/DDBJ databases">
        <title>The genome of Lyophyllum shimeji provides insight into the initial evolution of ectomycorrhizal fungal genome.</title>
        <authorList>
            <person name="Kobayashi Y."/>
            <person name="Shibata T."/>
            <person name="Hirakawa H."/>
            <person name="Shigenobu S."/>
            <person name="Nishiyama T."/>
            <person name="Yamada A."/>
            <person name="Hasebe M."/>
            <person name="Kawaguchi M."/>
        </authorList>
    </citation>
    <scope>NUCLEOTIDE SEQUENCE</scope>
    <source>
        <strain evidence="2">AT787</strain>
    </source>
</reference>
<dbReference type="PANTHER" id="PTHR38048">
    <property type="entry name" value="EXPRESSED PROTEIN"/>
    <property type="match status" value="1"/>
</dbReference>
<organism evidence="2 3">
    <name type="scientific">Lyophyllum shimeji</name>
    <name type="common">Hon-shimeji</name>
    <name type="synonym">Tricholoma shimeji</name>
    <dbReference type="NCBI Taxonomy" id="47721"/>
    <lineage>
        <taxon>Eukaryota</taxon>
        <taxon>Fungi</taxon>
        <taxon>Dikarya</taxon>
        <taxon>Basidiomycota</taxon>
        <taxon>Agaricomycotina</taxon>
        <taxon>Agaricomycetes</taxon>
        <taxon>Agaricomycetidae</taxon>
        <taxon>Agaricales</taxon>
        <taxon>Tricholomatineae</taxon>
        <taxon>Lyophyllaceae</taxon>
        <taxon>Lyophyllum</taxon>
    </lineage>
</organism>
<dbReference type="InterPro" id="IPR012312">
    <property type="entry name" value="Hemerythrin-like"/>
</dbReference>
<evidence type="ECO:0000313" key="3">
    <source>
        <dbReference type="Proteomes" id="UP001063166"/>
    </source>
</evidence>
<evidence type="ECO:0000313" key="2">
    <source>
        <dbReference type="EMBL" id="GLB40033.1"/>
    </source>
</evidence>
<dbReference type="PANTHER" id="PTHR38048:SF2">
    <property type="entry name" value="HEMERYTHRIN-LIKE DOMAIN-CONTAINING PROTEIN"/>
    <property type="match status" value="1"/>
</dbReference>
<protein>
    <submittedName>
        <fullName evidence="2">Hemerythrin HHE cation binding domain</fullName>
    </submittedName>
</protein>
<feature type="domain" description="Hemerythrin-like" evidence="1">
    <location>
        <begin position="29"/>
        <end position="144"/>
    </location>
</feature>
<dbReference type="InterPro" id="IPR053206">
    <property type="entry name" value="Dimeric_xanthone_biosynth"/>
</dbReference>
<comment type="caution">
    <text evidence="2">The sequence shown here is derived from an EMBL/GenBank/DDBJ whole genome shotgun (WGS) entry which is preliminary data.</text>
</comment>
<dbReference type="AlphaFoldDB" id="A0A9P3PQ73"/>
<proteinExistence type="predicted"/>
<sequence>MPPPYAVIQTPPGSWDDIFDRQAIEMAISHNMFIRGLNAIYFHAPNVREGQVQAFAFFCNSLLGLIHHHHHMEEEIIFPLYEEKLGAGAMEHNVQDHHAFKAGLEDLETYIQDIRAGRATYDGKLVTEKLDAFADGLVQHLNDELPTLESSKLRAKFSKKDLEGLAASLEKRIMKEVSLTESLPPGLVLHDRTTAPQFPPLPKPILWLTKYGLYHIHSDAWAFGPCDVHGTLKPGFSNHGPVAAA</sequence>
<name>A0A9P3PQ73_LYOSH</name>
<dbReference type="OrthoDB" id="58416at2759"/>
<keyword evidence="3" id="KW-1185">Reference proteome</keyword>
<dbReference type="Pfam" id="PF01814">
    <property type="entry name" value="Hemerythrin"/>
    <property type="match status" value="1"/>
</dbReference>
<dbReference type="Gene3D" id="1.20.120.520">
    <property type="entry name" value="nmb1532 protein domain like"/>
    <property type="match status" value="1"/>
</dbReference>
<dbReference type="Proteomes" id="UP001063166">
    <property type="component" value="Unassembled WGS sequence"/>
</dbReference>